<comment type="caution">
    <text evidence="2">The sequence shown here is derived from an EMBL/GenBank/DDBJ whole genome shotgun (WGS) entry which is preliminary data.</text>
</comment>
<protein>
    <recommendedName>
        <fullName evidence="1">Gcp-like domain-containing protein</fullName>
    </recommendedName>
</protein>
<name>A0A0F9KA66_9ZZZZ</name>
<sequence length="226" mass="24927">MIILAVDTTTFAGSVALLEKTKLLAEVNIDSPSTYSERLLPAVDFILKTNGMNIKDMDGFALAAGPGSFTGIRIGLSTIKSFAFASEKQVAAVSTLPALAWKLRHPQNHLICPLLDAKKGEIYGALFESRGGKLKEIVPQGAYSPDGFFSLLPSNRIIFFTGNGIVAYKDKIFQYFKDKARFSHRSPFIAFEIGLLGFELLRKKKGVNAQELKPIYFRKSQAEEKD</sequence>
<dbReference type="AlphaFoldDB" id="A0A0F9KA66"/>
<dbReference type="InterPro" id="IPR022496">
    <property type="entry name" value="T6A_TsaB"/>
</dbReference>
<dbReference type="InterPro" id="IPR000905">
    <property type="entry name" value="Gcp-like_dom"/>
</dbReference>
<reference evidence="2" key="1">
    <citation type="journal article" date="2015" name="Nature">
        <title>Complex archaea that bridge the gap between prokaryotes and eukaryotes.</title>
        <authorList>
            <person name="Spang A."/>
            <person name="Saw J.H."/>
            <person name="Jorgensen S.L."/>
            <person name="Zaremba-Niedzwiedzka K."/>
            <person name="Martijn J."/>
            <person name="Lind A.E."/>
            <person name="van Eijk R."/>
            <person name="Schleper C."/>
            <person name="Guy L."/>
            <person name="Ettema T.J."/>
        </authorList>
    </citation>
    <scope>NUCLEOTIDE SEQUENCE</scope>
</reference>
<feature type="domain" description="Gcp-like" evidence="1">
    <location>
        <begin position="35"/>
        <end position="148"/>
    </location>
</feature>
<gene>
    <name evidence="2" type="ORF">LCGC14_1727660</name>
</gene>
<dbReference type="Gene3D" id="3.30.420.40">
    <property type="match status" value="2"/>
</dbReference>
<dbReference type="EMBL" id="LAZR01015634">
    <property type="protein sequence ID" value="KKM08063.1"/>
    <property type="molecule type" value="Genomic_DNA"/>
</dbReference>
<evidence type="ECO:0000313" key="2">
    <source>
        <dbReference type="EMBL" id="KKM08063.1"/>
    </source>
</evidence>
<dbReference type="NCBIfam" id="TIGR03725">
    <property type="entry name" value="T6A_YeaZ"/>
    <property type="match status" value="1"/>
</dbReference>
<dbReference type="Pfam" id="PF00814">
    <property type="entry name" value="TsaD"/>
    <property type="match status" value="1"/>
</dbReference>
<dbReference type="CDD" id="cd24032">
    <property type="entry name" value="ASKHA_NBD_TsaB"/>
    <property type="match status" value="1"/>
</dbReference>
<dbReference type="InterPro" id="IPR043129">
    <property type="entry name" value="ATPase_NBD"/>
</dbReference>
<organism evidence="2">
    <name type="scientific">marine sediment metagenome</name>
    <dbReference type="NCBI Taxonomy" id="412755"/>
    <lineage>
        <taxon>unclassified sequences</taxon>
        <taxon>metagenomes</taxon>
        <taxon>ecological metagenomes</taxon>
    </lineage>
</organism>
<accession>A0A0F9KA66</accession>
<proteinExistence type="predicted"/>
<dbReference type="GO" id="GO:0002949">
    <property type="term" value="P:tRNA threonylcarbamoyladenosine modification"/>
    <property type="evidence" value="ECO:0007669"/>
    <property type="project" value="InterPro"/>
</dbReference>
<evidence type="ECO:0000259" key="1">
    <source>
        <dbReference type="Pfam" id="PF00814"/>
    </source>
</evidence>
<dbReference type="SUPFAM" id="SSF53067">
    <property type="entry name" value="Actin-like ATPase domain"/>
    <property type="match status" value="2"/>
</dbReference>